<feature type="coiled-coil region" evidence="1">
    <location>
        <begin position="404"/>
        <end position="431"/>
    </location>
</feature>
<accession>A0A976QVP2</accession>
<feature type="region of interest" description="Disordered" evidence="2">
    <location>
        <begin position="124"/>
        <end position="221"/>
    </location>
</feature>
<evidence type="ECO:0000256" key="2">
    <source>
        <dbReference type="SAM" id="MobiDB-lite"/>
    </source>
</evidence>
<evidence type="ECO:0000256" key="1">
    <source>
        <dbReference type="SAM" id="Coils"/>
    </source>
</evidence>
<evidence type="ECO:0000313" key="4">
    <source>
        <dbReference type="Proteomes" id="UP000244811"/>
    </source>
</evidence>
<dbReference type="Proteomes" id="UP000244811">
    <property type="component" value="Chromosome 2"/>
</dbReference>
<dbReference type="Pfam" id="PF04385">
    <property type="entry name" value="FAINT"/>
    <property type="match status" value="1"/>
</dbReference>
<keyword evidence="1" id="KW-0175">Coiled coil</keyword>
<protein>
    <submittedName>
        <fullName evidence="3">Uncharacterized protein</fullName>
    </submittedName>
</protein>
<evidence type="ECO:0000313" key="3">
    <source>
        <dbReference type="EMBL" id="UKK02154.2"/>
    </source>
</evidence>
<name>A0A976QVP2_THEOR</name>
<dbReference type="EMBL" id="CP056071">
    <property type="protein sequence ID" value="UKK02154.2"/>
    <property type="molecule type" value="Genomic_DNA"/>
</dbReference>
<sequence length="438" mass="48913">MKVHIISLYTLVYIILGSKYKLSFCNASEELDLDVQQTSIVSSKTVQLINLDLDVRNTTHHFEYKHTDNDGNLFSAKGVNRFNTITSDGQVVWSATKNEYPNRVYYEPREDKPLLQLIYSDEEFTPPKQQQQAKPARADQVKKTAGGQEYVQMPLPRSDDERSSVKSSHTTRTMARAAQPKRAVPVDASHRTAGGQDYAECRLPRTDTEDDGGHASQPKSVKVRASPVAASHAMPASKGDNFIQMPLPKSGTETASISPQMATAEICAPCVSKGENYVTLPMPKTDNEGDNGSLSIDLKQFMLLVKCLAHLPVGLQFPTRHQSELVLKADRLFLSIKCLALITRDLEVSLVRTSLSSNYFLLDQSMEKKLQQRLGHCPNDHAMPQTADEKAESEDFDIENDEEIQALLRFIEDMQQKLATLRKLLAEMDENEALTAQA</sequence>
<proteinExistence type="predicted"/>
<dbReference type="AlphaFoldDB" id="A0A976QVP2"/>
<feature type="compositionally biased region" description="Low complexity" evidence="2">
    <location>
        <begin position="126"/>
        <end position="135"/>
    </location>
</feature>
<gene>
    <name evidence="3" type="ORF">MACK_001509</name>
</gene>
<reference evidence="3" key="1">
    <citation type="submission" date="2022-07" db="EMBL/GenBank/DDBJ databases">
        <title>Evaluation of T. orientalis genome assembly methods using nanopore sequencing and analysis of variation between genomes.</title>
        <authorList>
            <person name="Yam J."/>
            <person name="Micallef M.L."/>
            <person name="Liu M."/>
            <person name="Djordjevic S.P."/>
            <person name="Bogema D.R."/>
            <person name="Jenkins C."/>
        </authorList>
    </citation>
    <scope>NUCLEOTIDE SEQUENCE</scope>
    <source>
        <strain evidence="3">Goon Nure</strain>
    </source>
</reference>
<feature type="compositionally biased region" description="Basic and acidic residues" evidence="2">
    <location>
        <begin position="199"/>
        <end position="213"/>
    </location>
</feature>
<organism evidence="3 4">
    <name type="scientific">Theileria orientalis</name>
    <dbReference type="NCBI Taxonomy" id="68886"/>
    <lineage>
        <taxon>Eukaryota</taxon>
        <taxon>Sar</taxon>
        <taxon>Alveolata</taxon>
        <taxon>Apicomplexa</taxon>
        <taxon>Aconoidasida</taxon>
        <taxon>Piroplasmida</taxon>
        <taxon>Theileriidae</taxon>
        <taxon>Theileria</taxon>
    </lineage>
</organism>
<dbReference type="InterPro" id="IPR007480">
    <property type="entry name" value="DUF529"/>
</dbReference>